<dbReference type="SUPFAM" id="SSF50346">
    <property type="entry name" value="PRC-barrel domain"/>
    <property type="match status" value="1"/>
</dbReference>
<evidence type="ECO:0000259" key="2">
    <source>
        <dbReference type="Pfam" id="PF05239"/>
    </source>
</evidence>
<accession>A0A0F9TE15</accession>
<gene>
    <name evidence="3" type="ORF">LCGC14_0360750</name>
</gene>
<dbReference type="InterPro" id="IPR027275">
    <property type="entry name" value="PRC-brl_dom"/>
</dbReference>
<dbReference type="Pfam" id="PF05239">
    <property type="entry name" value="PRC"/>
    <property type="match status" value="1"/>
</dbReference>
<evidence type="ECO:0000256" key="1">
    <source>
        <dbReference type="SAM" id="MobiDB-lite"/>
    </source>
</evidence>
<feature type="domain" description="PRC-barrel" evidence="2">
    <location>
        <begin position="132"/>
        <end position="185"/>
    </location>
</feature>
<name>A0A0F9TE15_9ZZZZ</name>
<protein>
    <recommendedName>
        <fullName evidence="2">PRC-barrel domain-containing protein</fullName>
    </recommendedName>
</protein>
<dbReference type="InterPro" id="IPR011033">
    <property type="entry name" value="PRC_barrel-like_sf"/>
</dbReference>
<feature type="region of interest" description="Disordered" evidence="1">
    <location>
        <begin position="214"/>
        <end position="294"/>
    </location>
</feature>
<feature type="region of interest" description="Disordered" evidence="1">
    <location>
        <begin position="22"/>
        <end position="105"/>
    </location>
</feature>
<comment type="caution">
    <text evidence="3">The sequence shown here is derived from an EMBL/GenBank/DDBJ whole genome shotgun (WGS) entry which is preliminary data.</text>
</comment>
<feature type="compositionally biased region" description="Acidic residues" evidence="1">
    <location>
        <begin position="267"/>
        <end position="278"/>
    </location>
</feature>
<proteinExistence type="predicted"/>
<reference evidence="3" key="1">
    <citation type="journal article" date="2015" name="Nature">
        <title>Complex archaea that bridge the gap between prokaryotes and eukaryotes.</title>
        <authorList>
            <person name="Spang A."/>
            <person name="Saw J.H."/>
            <person name="Jorgensen S.L."/>
            <person name="Zaremba-Niedzwiedzka K."/>
            <person name="Martijn J."/>
            <person name="Lind A.E."/>
            <person name="van Eijk R."/>
            <person name="Schleper C."/>
            <person name="Guy L."/>
            <person name="Ettema T.J."/>
        </authorList>
    </citation>
    <scope>NUCLEOTIDE SEQUENCE</scope>
</reference>
<feature type="compositionally biased region" description="Low complexity" evidence="1">
    <location>
        <begin position="214"/>
        <end position="232"/>
    </location>
</feature>
<dbReference type="Gene3D" id="2.30.30.240">
    <property type="entry name" value="PRC-barrel domain"/>
    <property type="match status" value="1"/>
</dbReference>
<feature type="compositionally biased region" description="Low complexity" evidence="1">
    <location>
        <begin position="96"/>
        <end position="105"/>
    </location>
</feature>
<dbReference type="PANTHER" id="PTHR36505">
    <property type="entry name" value="BLR1072 PROTEIN"/>
    <property type="match status" value="1"/>
</dbReference>
<sequence length="294" mass="28939">MRNTLYTALLAGVVMPFAAFAQDATTPPPTDTPPAAEAPADATAPADSAAPAEGTDATTGDAAAPAEGEPMSRDDATAMPDSGAAAPADMPTTTNTEAAPADTTAMDTATSTDATMADGPFVVVPPTGAWRVEDLNGKDVYDTAGESIGSITDVLVSEQGEVIAVLVGVGGFLGIGRKDVAVAMDALEFGPGKTEGLPKKADIEAAAPAPVDPAVGGAATGVDPAAGGAAQPAPEPQTPVVGEDNLPDRIVLNVSREQLEAAPAYGEPEEAEAAEEAAPDAGMAPADGTTPAPQ</sequence>
<dbReference type="PANTHER" id="PTHR36505:SF1">
    <property type="entry name" value="BLR1072 PROTEIN"/>
    <property type="match status" value="1"/>
</dbReference>
<organism evidence="3">
    <name type="scientific">marine sediment metagenome</name>
    <dbReference type="NCBI Taxonomy" id="412755"/>
    <lineage>
        <taxon>unclassified sequences</taxon>
        <taxon>metagenomes</taxon>
        <taxon>ecological metagenomes</taxon>
    </lineage>
</organism>
<feature type="compositionally biased region" description="Low complexity" evidence="1">
    <location>
        <begin position="33"/>
        <end position="69"/>
    </location>
</feature>
<evidence type="ECO:0000313" key="3">
    <source>
        <dbReference type="EMBL" id="KKN77399.1"/>
    </source>
</evidence>
<dbReference type="AlphaFoldDB" id="A0A0F9TE15"/>
<dbReference type="EMBL" id="LAZR01000279">
    <property type="protein sequence ID" value="KKN77399.1"/>
    <property type="molecule type" value="Genomic_DNA"/>
</dbReference>